<gene>
    <name evidence="4" type="ORF">DI565_13700</name>
</gene>
<dbReference type="SUPFAM" id="SSF50475">
    <property type="entry name" value="FMN-binding split barrel"/>
    <property type="match status" value="1"/>
</dbReference>
<evidence type="ECO:0000313" key="4">
    <source>
        <dbReference type="EMBL" id="PZQ13594.1"/>
    </source>
</evidence>
<dbReference type="AlphaFoldDB" id="A0A2W5KD39"/>
<evidence type="ECO:0000256" key="2">
    <source>
        <dbReference type="ARBA" id="ARBA00023002"/>
    </source>
</evidence>
<comment type="caution">
    <text evidence="4">The sequence shown here is derived from an EMBL/GenBank/DDBJ whole genome shotgun (WGS) entry which is preliminary data.</text>
</comment>
<proteinExistence type="inferred from homology"/>
<reference evidence="4 5" key="1">
    <citation type="submission" date="2017-08" db="EMBL/GenBank/DDBJ databases">
        <title>Infants hospitalized years apart are colonized by the same room-sourced microbial strains.</title>
        <authorList>
            <person name="Brooks B."/>
            <person name="Olm M.R."/>
            <person name="Firek B.A."/>
            <person name="Baker R."/>
            <person name="Thomas B.C."/>
            <person name="Morowitz M.J."/>
            <person name="Banfield J.F."/>
        </authorList>
    </citation>
    <scope>NUCLEOTIDE SEQUENCE [LARGE SCALE GENOMIC DNA]</scope>
    <source>
        <strain evidence="4">S2_005_003_R2_43</strain>
    </source>
</reference>
<dbReference type="EMBL" id="QFPN01000007">
    <property type="protein sequence ID" value="PZQ13594.1"/>
    <property type="molecule type" value="Genomic_DNA"/>
</dbReference>
<dbReference type="PANTHER" id="PTHR30466:SF11">
    <property type="entry name" value="FLAVIN-DEPENDENT MONOOXYGENASE, REDUCTASE SUBUNIT HSAB"/>
    <property type="match status" value="1"/>
</dbReference>
<dbReference type="Gene3D" id="2.30.110.10">
    <property type="entry name" value="Electron Transport, Fmn-binding Protein, Chain A"/>
    <property type="match status" value="1"/>
</dbReference>
<dbReference type="Pfam" id="PF01613">
    <property type="entry name" value="Flavin_Reduct"/>
    <property type="match status" value="1"/>
</dbReference>
<dbReference type="PANTHER" id="PTHR30466">
    <property type="entry name" value="FLAVIN REDUCTASE"/>
    <property type="match status" value="1"/>
</dbReference>
<name>A0A2W5KD39_ANCNO</name>
<dbReference type="Proteomes" id="UP000249577">
    <property type="component" value="Unassembled WGS sequence"/>
</dbReference>
<dbReference type="InterPro" id="IPR002563">
    <property type="entry name" value="Flavin_Rdtase-like_dom"/>
</dbReference>
<dbReference type="GO" id="GO:0010181">
    <property type="term" value="F:FMN binding"/>
    <property type="evidence" value="ECO:0007669"/>
    <property type="project" value="InterPro"/>
</dbReference>
<feature type="domain" description="Flavin reductase like" evidence="3">
    <location>
        <begin position="28"/>
        <end position="171"/>
    </location>
</feature>
<organism evidence="4 5">
    <name type="scientific">Ancylobacter novellus</name>
    <name type="common">Thiobacillus novellus</name>
    <dbReference type="NCBI Taxonomy" id="921"/>
    <lineage>
        <taxon>Bacteria</taxon>
        <taxon>Pseudomonadati</taxon>
        <taxon>Pseudomonadota</taxon>
        <taxon>Alphaproteobacteria</taxon>
        <taxon>Hyphomicrobiales</taxon>
        <taxon>Xanthobacteraceae</taxon>
        <taxon>Ancylobacter</taxon>
    </lineage>
</organism>
<accession>A0A2W5KD39</accession>
<evidence type="ECO:0000313" key="5">
    <source>
        <dbReference type="Proteomes" id="UP000249577"/>
    </source>
</evidence>
<sequence length="178" mass="18265">MEDPSLAGADGPGAASGPVSASELRAFAGHFATGVAVVTSRSPDGTLCGVTINAVSSLSLDPPLFLVCLDHGSNTLGAILESRRFGLHFLSRDQTRLSQVFASKEADKFASVEHDVGGSGVPLLRGTLAAAECRVTDVCTGGDHMIVLGAVETVRMSGGEPLLFHRGAYAALRATGRT</sequence>
<evidence type="ECO:0000259" key="3">
    <source>
        <dbReference type="SMART" id="SM00903"/>
    </source>
</evidence>
<dbReference type="InterPro" id="IPR050268">
    <property type="entry name" value="NADH-dep_flavin_reductase"/>
</dbReference>
<dbReference type="GO" id="GO:0042602">
    <property type="term" value="F:riboflavin reductase (NADPH) activity"/>
    <property type="evidence" value="ECO:0007669"/>
    <property type="project" value="TreeGrafter"/>
</dbReference>
<dbReference type="SMART" id="SM00903">
    <property type="entry name" value="Flavin_Reduct"/>
    <property type="match status" value="1"/>
</dbReference>
<evidence type="ECO:0000256" key="1">
    <source>
        <dbReference type="ARBA" id="ARBA00008898"/>
    </source>
</evidence>
<comment type="similarity">
    <text evidence="1">Belongs to the non-flavoprotein flavin reductase family.</text>
</comment>
<protein>
    <recommendedName>
        <fullName evidence="3">Flavin reductase like domain-containing protein</fullName>
    </recommendedName>
</protein>
<keyword evidence="2" id="KW-0560">Oxidoreductase</keyword>
<dbReference type="InterPro" id="IPR012349">
    <property type="entry name" value="Split_barrel_FMN-bd"/>
</dbReference>